<feature type="signal peptide" evidence="2">
    <location>
        <begin position="1"/>
        <end position="17"/>
    </location>
</feature>
<feature type="region of interest" description="Disordered" evidence="1">
    <location>
        <begin position="25"/>
        <end position="75"/>
    </location>
</feature>
<reference evidence="3" key="1">
    <citation type="submission" date="2019-12" db="EMBL/GenBank/DDBJ databases">
        <authorList>
            <person name="Cremers G."/>
        </authorList>
    </citation>
    <scope>NUCLEOTIDE SEQUENCE</scope>
    <source>
        <strain evidence="3">Vvax</strain>
    </source>
</reference>
<feature type="compositionally biased region" description="Low complexity" evidence="1">
    <location>
        <begin position="66"/>
        <end position="75"/>
    </location>
</feature>
<proteinExistence type="predicted"/>
<dbReference type="AlphaFoldDB" id="A0A679IX95"/>
<sequence>MRTSFKLLAVGSFAALAAMGAATASAEKMDGSDFHPLQMNSPESAEVQAGAMAAARPSGTEPIGQSTSASAMSSTMPVADIEKGAFAASHPTGTEPIGQSTSLPMVKSGTGS</sequence>
<gene>
    <name evidence="3" type="ORF">VVAX_00118</name>
</gene>
<evidence type="ECO:0000313" key="3">
    <source>
        <dbReference type="EMBL" id="CAA2099201.1"/>
    </source>
</evidence>
<feature type="region of interest" description="Disordered" evidence="1">
    <location>
        <begin position="87"/>
        <end position="112"/>
    </location>
</feature>
<protein>
    <submittedName>
        <fullName evidence="3">Uncharacterized protein</fullName>
    </submittedName>
</protein>
<organism evidence="3">
    <name type="scientific">Variovorax paradoxus</name>
    <dbReference type="NCBI Taxonomy" id="34073"/>
    <lineage>
        <taxon>Bacteria</taxon>
        <taxon>Pseudomonadati</taxon>
        <taxon>Pseudomonadota</taxon>
        <taxon>Betaproteobacteria</taxon>
        <taxon>Burkholderiales</taxon>
        <taxon>Comamonadaceae</taxon>
        <taxon>Variovorax</taxon>
    </lineage>
</organism>
<name>A0A679IX95_VARPD</name>
<dbReference type="EMBL" id="LR743507">
    <property type="protein sequence ID" value="CAA2099201.1"/>
    <property type="molecule type" value="Genomic_DNA"/>
</dbReference>
<feature type="chain" id="PRO_5025370748" evidence="2">
    <location>
        <begin position="18"/>
        <end position="112"/>
    </location>
</feature>
<keyword evidence="2" id="KW-0732">Signal</keyword>
<dbReference type="RefSeq" id="WP_339087908.1">
    <property type="nucleotide sequence ID" value="NZ_LR743507.1"/>
</dbReference>
<accession>A0A679IX95</accession>
<evidence type="ECO:0000256" key="2">
    <source>
        <dbReference type="SAM" id="SignalP"/>
    </source>
</evidence>
<evidence type="ECO:0000256" key="1">
    <source>
        <dbReference type="SAM" id="MobiDB-lite"/>
    </source>
</evidence>